<evidence type="ECO:0000313" key="4">
    <source>
        <dbReference type="Proteomes" id="UP001347796"/>
    </source>
</evidence>
<organism evidence="3 4">
    <name type="scientific">Patella caerulea</name>
    <name type="common">Rayed Mediterranean limpet</name>
    <dbReference type="NCBI Taxonomy" id="87958"/>
    <lineage>
        <taxon>Eukaryota</taxon>
        <taxon>Metazoa</taxon>
        <taxon>Spiralia</taxon>
        <taxon>Lophotrochozoa</taxon>
        <taxon>Mollusca</taxon>
        <taxon>Gastropoda</taxon>
        <taxon>Patellogastropoda</taxon>
        <taxon>Patelloidea</taxon>
        <taxon>Patellidae</taxon>
        <taxon>Patella</taxon>
    </lineage>
</organism>
<proteinExistence type="predicted"/>
<feature type="compositionally biased region" description="Polar residues" evidence="2">
    <location>
        <begin position="69"/>
        <end position="96"/>
    </location>
</feature>
<evidence type="ECO:0008006" key="5">
    <source>
        <dbReference type="Google" id="ProtNLM"/>
    </source>
</evidence>
<sequence length="551" mass="63708">MIQLADITDIHIPEAERGVNEKYPKHSTPIKSDTRQKPSDKNKKSDVRKQLYDKTKTGVVSPHSKSKHSPTASPKQNTSHNTTQRTNSLELSTIQNQRHEIQMMVAELRERDKELNEMVTAHQKQLLSWEQDRQRLLMLEQKCRHYKGELMNRTKQLERATARLEGLEGQCTSQLESNKEKITLLCEEKRLKNDLVLSLEDRNRSLNDSLKDVSCTVGQMAAREQELVTLLKLKGRELIDLGELNKELSSRYQQLEARNSDCHKRERDAFHQSKYWQEKYNQALQDIEKLTIDVQERDDVLTQQISQINEAQQHMIALQEALIVSNDREKCKDELLTSLKTKQERSMSELRSVRELFERQQRQLTLLQLNHNFSAIEQPSMLDISVDDPNIPVSDQSESNALNSSQRETQFIKISFDDRLSRFLDMDRHSPPTKGSNCEEKQPDEVNLDESIEIHQEAVNKRIDSSPGSKLQRLLTESKNMIESLERSTQPVGTHSPATQPVGTHSPTLHTQGHYRNQSNNSDEITESMHDLQVNQKTPDKDQNHLQHKST</sequence>
<dbReference type="Proteomes" id="UP001347796">
    <property type="component" value="Unassembled WGS sequence"/>
</dbReference>
<feature type="region of interest" description="Disordered" evidence="2">
    <location>
        <begin position="425"/>
        <end position="444"/>
    </location>
</feature>
<keyword evidence="1" id="KW-0175">Coiled coil</keyword>
<feature type="region of interest" description="Disordered" evidence="2">
    <location>
        <begin position="1"/>
        <end position="97"/>
    </location>
</feature>
<comment type="caution">
    <text evidence="3">The sequence shown here is derived from an EMBL/GenBank/DDBJ whole genome shotgun (WGS) entry which is preliminary data.</text>
</comment>
<evidence type="ECO:0000256" key="2">
    <source>
        <dbReference type="SAM" id="MobiDB-lite"/>
    </source>
</evidence>
<evidence type="ECO:0000256" key="1">
    <source>
        <dbReference type="SAM" id="Coils"/>
    </source>
</evidence>
<keyword evidence="4" id="KW-1185">Reference proteome</keyword>
<dbReference type="AlphaFoldDB" id="A0AAN8KHT0"/>
<feature type="region of interest" description="Disordered" evidence="2">
    <location>
        <begin position="485"/>
        <end position="551"/>
    </location>
</feature>
<feature type="compositionally biased region" description="Basic and acidic residues" evidence="2">
    <location>
        <begin position="32"/>
        <end position="56"/>
    </location>
</feature>
<protein>
    <recommendedName>
        <fullName evidence="5">Coiled-coil domain-containing protein 62</fullName>
    </recommendedName>
</protein>
<name>A0AAN8KHT0_PATCE</name>
<accession>A0AAN8KHT0</accession>
<feature type="compositionally biased region" description="Basic and acidic residues" evidence="2">
    <location>
        <begin position="8"/>
        <end position="24"/>
    </location>
</feature>
<feature type="coiled-coil region" evidence="1">
    <location>
        <begin position="238"/>
        <end position="265"/>
    </location>
</feature>
<reference evidence="3 4" key="1">
    <citation type="submission" date="2024-01" db="EMBL/GenBank/DDBJ databases">
        <title>The genome of the rayed Mediterranean limpet Patella caerulea (Linnaeus, 1758).</title>
        <authorList>
            <person name="Anh-Thu Weber A."/>
            <person name="Halstead-Nussloch G."/>
        </authorList>
    </citation>
    <scope>NUCLEOTIDE SEQUENCE [LARGE SCALE GENOMIC DNA]</scope>
    <source>
        <strain evidence="3">AATW-2023a</strain>
        <tissue evidence="3">Whole specimen</tissue>
    </source>
</reference>
<evidence type="ECO:0000313" key="3">
    <source>
        <dbReference type="EMBL" id="KAK6192489.1"/>
    </source>
</evidence>
<gene>
    <name evidence="3" type="ORF">SNE40_003945</name>
</gene>
<dbReference type="EMBL" id="JAZGQO010000002">
    <property type="protein sequence ID" value="KAK6192489.1"/>
    <property type="molecule type" value="Genomic_DNA"/>
</dbReference>
<feature type="compositionally biased region" description="Polar residues" evidence="2">
    <location>
        <begin position="485"/>
        <end position="523"/>
    </location>
</feature>